<dbReference type="RefSeq" id="WP_158986397.1">
    <property type="nucleotide sequence ID" value="NZ_BAABKY010000002.1"/>
</dbReference>
<dbReference type="PRINTS" id="PR00455">
    <property type="entry name" value="HTHTETR"/>
</dbReference>
<dbReference type="InterPro" id="IPR039536">
    <property type="entry name" value="TetR_C_Proteobacteria"/>
</dbReference>
<dbReference type="Pfam" id="PF14246">
    <property type="entry name" value="TetR_C_7"/>
    <property type="match status" value="1"/>
</dbReference>
<comment type="caution">
    <text evidence="4">The sequence shown here is derived from an EMBL/GenBank/DDBJ whole genome shotgun (WGS) entry which is preliminary data.</text>
</comment>
<dbReference type="SUPFAM" id="SSF46689">
    <property type="entry name" value="Homeodomain-like"/>
    <property type="match status" value="1"/>
</dbReference>
<protein>
    <submittedName>
        <fullName evidence="4">TetR/AcrR family transcriptional regulator</fullName>
    </submittedName>
</protein>
<organism evidence="4 5">
    <name type="scientific">Lysobacter panacisoli</name>
    <dbReference type="NCBI Taxonomy" id="1255263"/>
    <lineage>
        <taxon>Bacteria</taxon>
        <taxon>Pseudomonadati</taxon>
        <taxon>Pseudomonadota</taxon>
        <taxon>Gammaproteobacteria</taxon>
        <taxon>Lysobacterales</taxon>
        <taxon>Lysobacteraceae</taxon>
        <taxon>Lysobacter</taxon>
    </lineage>
</organism>
<accession>A0ABP9L9F1</accession>
<dbReference type="InterPro" id="IPR001647">
    <property type="entry name" value="HTH_TetR"/>
</dbReference>
<proteinExistence type="predicted"/>
<keyword evidence="5" id="KW-1185">Reference proteome</keyword>
<evidence type="ECO:0000256" key="2">
    <source>
        <dbReference type="PROSITE-ProRule" id="PRU00335"/>
    </source>
</evidence>
<keyword evidence="1 2" id="KW-0238">DNA-binding</keyword>
<dbReference type="Pfam" id="PF00440">
    <property type="entry name" value="TetR_N"/>
    <property type="match status" value="1"/>
</dbReference>
<evidence type="ECO:0000259" key="3">
    <source>
        <dbReference type="PROSITE" id="PS50977"/>
    </source>
</evidence>
<sequence>MNVPSDTTPARRSRRSPDALRSEILDAASELFLRDGYANTSIDAVIEKVGGSKRAIYSHFGGKDDLFAAMVTGLSEQALQAIQRADERAGEDVRSSLVHFGRAIMRILMDARTIALYRLVVSECGRIPGLAEAFLQNGPGRATLALARLLETHARSGALAVPHPRDAAEHFIGMLRDDSHLEVVLGVRKPLGERAQRTRVEQVVDIFLHGVGPR</sequence>
<name>A0ABP9L9F1_9GAMM</name>
<dbReference type="PANTHER" id="PTHR30055">
    <property type="entry name" value="HTH-TYPE TRANSCRIPTIONAL REGULATOR RUTR"/>
    <property type="match status" value="1"/>
</dbReference>
<dbReference type="PROSITE" id="PS50977">
    <property type="entry name" value="HTH_TETR_2"/>
    <property type="match status" value="1"/>
</dbReference>
<dbReference type="PANTHER" id="PTHR30055:SF146">
    <property type="entry name" value="HTH-TYPE TRANSCRIPTIONAL DUAL REGULATOR CECR"/>
    <property type="match status" value="1"/>
</dbReference>
<feature type="domain" description="HTH tetR-type" evidence="3">
    <location>
        <begin position="18"/>
        <end position="78"/>
    </location>
</feature>
<dbReference type="InterPro" id="IPR050109">
    <property type="entry name" value="HTH-type_TetR-like_transc_reg"/>
</dbReference>
<dbReference type="SUPFAM" id="SSF48498">
    <property type="entry name" value="Tetracyclin repressor-like, C-terminal domain"/>
    <property type="match status" value="1"/>
</dbReference>
<feature type="DNA-binding region" description="H-T-H motif" evidence="2">
    <location>
        <begin position="41"/>
        <end position="60"/>
    </location>
</feature>
<evidence type="ECO:0000313" key="5">
    <source>
        <dbReference type="Proteomes" id="UP001501083"/>
    </source>
</evidence>
<dbReference type="InterPro" id="IPR036271">
    <property type="entry name" value="Tet_transcr_reg_TetR-rel_C_sf"/>
</dbReference>
<dbReference type="Gene3D" id="1.10.357.10">
    <property type="entry name" value="Tetracycline Repressor, domain 2"/>
    <property type="match status" value="1"/>
</dbReference>
<evidence type="ECO:0000256" key="1">
    <source>
        <dbReference type="ARBA" id="ARBA00023125"/>
    </source>
</evidence>
<dbReference type="Gene3D" id="1.10.10.60">
    <property type="entry name" value="Homeodomain-like"/>
    <property type="match status" value="1"/>
</dbReference>
<gene>
    <name evidence="4" type="ORF">GCM10025759_15430</name>
</gene>
<evidence type="ECO:0000313" key="4">
    <source>
        <dbReference type="EMBL" id="GAA5073851.1"/>
    </source>
</evidence>
<reference evidence="5" key="1">
    <citation type="journal article" date="2019" name="Int. J. Syst. Evol. Microbiol.">
        <title>The Global Catalogue of Microorganisms (GCM) 10K type strain sequencing project: providing services to taxonomists for standard genome sequencing and annotation.</title>
        <authorList>
            <consortium name="The Broad Institute Genomics Platform"/>
            <consortium name="The Broad Institute Genome Sequencing Center for Infectious Disease"/>
            <person name="Wu L."/>
            <person name="Ma J."/>
        </authorList>
    </citation>
    <scope>NUCLEOTIDE SEQUENCE [LARGE SCALE GENOMIC DNA]</scope>
    <source>
        <strain evidence="5">JCM 19212</strain>
    </source>
</reference>
<dbReference type="EMBL" id="BAABKY010000002">
    <property type="protein sequence ID" value="GAA5073851.1"/>
    <property type="molecule type" value="Genomic_DNA"/>
</dbReference>
<dbReference type="Proteomes" id="UP001501083">
    <property type="component" value="Unassembled WGS sequence"/>
</dbReference>
<dbReference type="InterPro" id="IPR009057">
    <property type="entry name" value="Homeodomain-like_sf"/>
</dbReference>